<dbReference type="Proteomes" id="UP001589810">
    <property type="component" value="Unassembled WGS sequence"/>
</dbReference>
<dbReference type="InterPro" id="IPR004304">
    <property type="entry name" value="FmdA_AmdA"/>
</dbReference>
<accession>A0ABV6ML29</accession>
<keyword evidence="2" id="KW-1185">Reference proteome</keyword>
<reference evidence="1 2" key="1">
    <citation type="submission" date="2024-09" db="EMBL/GenBank/DDBJ databases">
        <authorList>
            <person name="Sun Q."/>
            <person name="Mori K."/>
        </authorList>
    </citation>
    <scope>NUCLEOTIDE SEQUENCE [LARGE SCALE GENOMIC DNA]</scope>
    <source>
        <strain evidence="1 2">TBRC 1432</strain>
    </source>
</reference>
<gene>
    <name evidence="1" type="ORF">ACFFH7_05955</name>
</gene>
<dbReference type="Pfam" id="PF03069">
    <property type="entry name" value="FmdA_AmdA"/>
    <property type="match status" value="1"/>
</dbReference>
<evidence type="ECO:0000313" key="1">
    <source>
        <dbReference type="EMBL" id="MFC0541015.1"/>
    </source>
</evidence>
<organism evidence="1 2">
    <name type="scientific">Kutzneria chonburiensis</name>
    <dbReference type="NCBI Taxonomy" id="1483604"/>
    <lineage>
        <taxon>Bacteria</taxon>
        <taxon>Bacillati</taxon>
        <taxon>Actinomycetota</taxon>
        <taxon>Actinomycetes</taxon>
        <taxon>Pseudonocardiales</taxon>
        <taxon>Pseudonocardiaceae</taxon>
        <taxon>Kutzneria</taxon>
    </lineage>
</organism>
<protein>
    <submittedName>
        <fullName evidence="1">Acetamidase/formamidase family protein</fullName>
    </submittedName>
</protein>
<sequence>MTEYRLDPSADTVTDVFDRDRPSVLTVDPGDTLVVRSLNAHGYLGADRHGEKLIPDRRGHCLTGPIAVRGAEPGMMLAVRLGHSSRTIGASR</sequence>
<proteinExistence type="predicted"/>
<name>A0ABV6ML29_9PSEU</name>
<dbReference type="SUPFAM" id="SSF141130">
    <property type="entry name" value="Acetamidase/Formamidase-like"/>
    <property type="match status" value="1"/>
</dbReference>
<comment type="caution">
    <text evidence="1">The sequence shown here is derived from an EMBL/GenBank/DDBJ whole genome shotgun (WGS) entry which is preliminary data.</text>
</comment>
<dbReference type="EMBL" id="JBHLUD010000001">
    <property type="protein sequence ID" value="MFC0541015.1"/>
    <property type="molecule type" value="Genomic_DNA"/>
</dbReference>
<evidence type="ECO:0000313" key="2">
    <source>
        <dbReference type="Proteomes" id="UP001589810"/>
    </source>
</evidence>
<dbReference type="RefSeq" id="WP_273939847.1">
    <property type="nucleotide sequence ID" value="NZ_CP097263.1"/>
</dbReference>
<dbReference type="Gene3D" id="2.60.120.580">
    <property type="entry name" value="Acetamidase/Formamidase-like domains"/>
    <property type="match status" value="1"/>
</dbReference>